<dbReference type="EnsemblMetazoa" id="XM_019904722.1">
    <property type="protein sequence ID" value="XP_019760281.1"/>
    <property type="gene ID" value="LOC109537819"/>
</dbReference>
<feature type="region of interest" description="Disordered" evidence="1">
    <location>
        <begin position="328"/>
        <end position="394"/>
    </location>
</feature>
<reference evidence="3" key="1">
    <citation type="journal article" date="2013" name="Genome Biol.">
        <title>Draft genome of the mountain pine beetle, Dendroctonus ponderosae Hopkins, a major forest pest.</title>
        <authorList>
            <person name="Keeling C.I."/>
            <person name="Yuen M.M."/>
            <person name="Liao N.Y."/>
            <person name="Docking T.R."/>
            <person name="Chan S.K."/>
            <person name="Taylor G.A."/>
            <person name="Palmquist D.L."/>
            <person name="Jackman S.D."/>
            <person name="Nguyen A."/>
            <person name="Li M."/>
            <person name="Henderson H."/>
            <person name="Janes J.K."/>
            <person name="Zhao Y."/>
            <person name="Pandoh P."/>
            <person name="Moore R."/>
            <person name="Sperling F.A."/>
            <person name="Huber D.P."/>
            <person name="Birol I."/>
            <person name="Jones S.J."/>
            <person name="Bohlmann J."/>
        </authorList>
    </citation>
    <scope>NUCLEOTIDE SEQUENCE</scope>
</reference>
<dbReference type="InterPro" id="IPR004162">
    <property type="entry name" value="SINA-like_animal"/>
</dbReference>
<dbReference type="Gene3D" id="3.30.40.10">
    <property type="entry name" value="Zinc/RING finger domain, C3HC4 (zinc finger)"/>
    <property type="match status" value="2"/>
</dbReference>
<sequence>MQQLSDISFSFLATQTCTHCELPVTCGPVYVVNDLSILCGRCRMSAKDHYRNFAYEGLASTFLYPCKNWRNNCSVKLRWNDSLDHEYECNYVGCCTFLCSHPGAFFKGQRDLPRDEIRLVYVPDNLLEYLECVICRGYLNSSPVYIQSNGQNVCHRCIYANGNPPNCRRNDAYENFSQIFLFPCTYRNRGCKERLQFGKAVWNHESKCEYGPNLPQNSTFAERAELVRNSLRPQQDAHRLSSRQRQPQPAHVHSSNNNERSENSEPQDPVVRPKEKGLIRTHTGHIWATITPSKALFAPPDDDRPDVNQEILKSIAKKQVRQIRRADDIGQWDENGGKNWDNESVSTSTSYSYKTSGHSTPEPLDSSRRLYNPPDDYQRDYPTRPDSRESGYNTGLIGNGQLQGQYPILMPHHLSNGYDSPRRISSRDTSQRESVKGNGLLISELKLRQDLIKRTHSIKGDRDAHSPYKQNNNFDNIIEPNRHIR</sequence>
<dbReference type="EnsemblMetazoa" id="XM_019904725.1">
    <property type="protein sequence ID" value="XP_019760284.1"/>
    <property type="gene ID" value="LOC109537819"/>
</dbReference>
<dbReference type="PANTHER" id="PTHR45877">
    <property type="entry name" value="E3 UBIQUITIN-PROTEIN LIGASE SIAH2"/>
    <property type="match status" value="1"/>
</dbReference>
<dbReference type="RefSeq" id="XP_019760281.1">
    <property type="nucleotide sequence ID" value="XM_019904722.2"/>
</dbReference>
<reference evidence="2" key="2">
    <citation type="submission" date="2024-08" db="UniProtKB">
        <authorList>
            <consortium name="EnsemblMetazoa"/>
        </authorList>
    </citation>
    <scope>IDENTIFICATION</scope>
</reference>
<evidence type="ECO:0000313" key="3">
    <source>
        <dbReference type="Proteomes" id="UP000019118"/>
    </source>
</evidence>
<dbReference type="GO" id="GO:0005737">
    <property type="term" value="C:cytoplasm"/>
    <property type="evidence" value="ECO:0007669"/>
    <property type="project" value="TreeGrafter"/>
</dbReference>
<dbReference type="RefSeq" id="XP_019760282.1">
    <property type="nucleotide sequence ID" value="XM_019904723.2"/>
</dbReference>
<dbReference type="InterPro" id="IPR013083">
    <property type="entry name" value="Znf_RING/FYVE/PHD"/>
</dbReference>
<dbReference type="Proteomes" id="UP000019118">
    <property type="component" value="Unassembled WGS sequence"/>
</dbReference>
<dbReference type="EnsemblMetazoa" id="XM_019904723.1">
    <property type="protein sequence ID" value="XP_019760282.1"/>
    <property type="gene ID" value="LOC109537819"/>
</dbReference>
<feature type="compositionally biased region" description="Basic and acidic residues" evidence="1">
    <location>
        <begin position="376"/>
        <end position="389"/>
    </location>
</feature>
<keyword evidence="3" id="KW-1185">Reference proteome</keyword>
<dbReference type="GO" id="GO:0061630">
    <property type="term" value="F:ubiquitin protein ligase activity"/>
    <property type="evidence" value="ECO:0007669"/>
    <property type="project" value="TreeGrafter"/>
</dbReference>
<feature type="compositionally biased region" description="Low complexity" evidence="1">
    <location>
        <begin position="344"/>
        <end position="360"/>
    </location>
</feature>
<dbReference type="EnsemblMetazoa" id="XM_019904724.1">
    <property type="protein sequence ID" value="XP_019760283.1"/>
    <property type="gene ID" value="LOC109537819"/>
</dbReference>
<evidence type="ECO:0008006" key="4">
    <source>
        <dbReference type="Google" id="ProtNLM"/>
    </source>
</evidence>
<feature type="region of interest" description="Disordered" evidence="1">
    <location>
        <begin position="231"/>
        <end position="272"/>
    </location>
</feature>
<dbReference type="RefSeq" id="XP_019760283.1">
    <property type="nucleotide sequence ID" value="XM_019904724.2"/>
</dbReference>
<accession>A0AAR5PHC6</accession>
<dbReference type="GO" id="GO:0031624">
    <property type="term" value="F:ubiquitin conjugating enzyme binding"/>
    <property type="evidence" value="ECO:0007669"/>
    <property type="project" value="TreeGrafter"/>
</dbReference>
<organism evidence="2 3">
    <name type="scientific">Dendroctonus ponderosae</name>
    <name type="common">Mountain pine beetle</name>
    <dbReference type="NCBI Taxonomy" id="77166"/>
    <lineage>
        <taxon>Eukaryota</taxon>
        <taxon>Metazoa</taxon>
        <taxon>Ecdysozoa</taxon>
        <taxon>Arthropoda</taxon>
        <taxon>Hexapoda</taxon>
        <taxon>Insecta</taxon>
        <taxon>Pterygota</taxon>
        <taxon>Neoptera</taxon>
        <taxon>Endopterygota</taxon>
        <taxon>Coleoptera</taxon>
        <taxon>Polyphaga</taxon>
        <taxon>Cucujiformia</taxon>
        <taxon>Curculionidae</taxon>
        <taxon>Scolytinae</taxon>
        <taxon>Dendroctonus</taxon>
    </lineage>
</organism>
<dbReference type="GO" id="GO:0043161">
    <property type="term" value="P:proteasome-mediated ubiquitin-dependent protein catabolic process"/>
    <property type="evidence" value="ECO:0007669"/>
    <property type="project" value="TreeGrafter"/>
</dbReference>
<dbReference type="AlphaFoldDB" id="A0AAR5PHC6"/>
<evidence type="ECO:0000313" key="2">
    <source>
        <dbReference type="EnsemblMetazoa" id="XP_019760282.1"/>
    </source>
</evidence>
<feature type="region of interest" description="Disordered" evidence="1">
    <location>
        <begin position="458"/>
        <end position="485"/>
    </location>
</feature>
<name>A0AAR5PHC6_DENPD</name>
<dbReference type="PANTHER" id="PTHR45877:SF2">
    <property type="entry name" value="E3 UBIQUITIN-PROTEIN LIGASE SINA-RELATED"/>
    <property type="match status" value="1"/>
</dbReference>
<protein>
    <recommendedName>
        <fullName evidence="4">TRAF-type domain-containing protein</fullName>
    </recommendedName>
</protein>
<evidence type="ECO:0000256" key="1">
    <source>
        <dbReference type="SAM" id="MobiDB-lite"/>
    </source>
</evidence>
<dbReference type="EnsemblMetazoa" id="XM_019904721.1">
    <property type="protein sequence ID" value="XP_019760280.1"/>
    <property type="gene ID" value="LOC109537819"/>
</dbReference>
<dbReference type="GeneID" id="109537819"/>
<dbReference type="RefSeq" id="XP_019760284.1">
    <property type="nucleotide sequence ID" value="XM_019904725.2"/>
</dbReference>
<dbReference type="KEGG" id="dpa:109537819"/>
<proteinExistence type="predicted"/>
<dbReference type="RefSeq" id="XP_019760280.1">
    <property type="nucleotide sequence ID" value="XM_019904721.2"/>
</dbReference>